<dbReference type="InterPro" id="IPR039143">
    <property type="entry name" value="GNPNAT1-like"/>
</dbReference>
<dbReference type="GO" id="GO:0004343">
    <property type="term" value="F:glucosamine 6-phosphate N-acetyltransferase activity"/>
    <property type="evidence" value="ECO:0007669"/>
    <property type="project" value="UniProtKB-UniRule"/>
</dbReference>
<dbReference type="CDD" id="cd04301">
    <property type="entry name" value="NAT_SF"/>
    <property type="match status" value="1"/>
</dbReference>
<comment type="pathway">
    <text evidence="1 6">Nucleotide-sugar biosynthesis; UDP-N-acetyl-alpha-D-glucosamine biosynthesis; N-acetyl-alpha-D-glucosamine 1-phosphate from alpha-D-glucosamine 6-phosphate (route I): step 1/2.</text>
</comment>
<name>A0ABD2WY14_9HYME</name>
<evidence type="ECO:0000256" key="4">
    <source>
        <dbReference type="ARBA" id="ARBA00023315"/>
    </source>
</evidence>
<keyword evidence="9" id="KW-1185">Reference proteome</keyword>
<comment type="caution">
    <text evidence="8">The sequence shown here is derived from an EMBL/GenBank/DDBJ whole genome shotgun (WGS) entry which is preliminary data.</text>
</comment>
<dbReference type="FunFam" id="3.40.630.30:FF:000043">
    <property type="entry name" value="Glucosamine 6-phosphate N-acetyltransferase"/>
    <property type="match status" value="1"/>
</dbReference>
<proteinExistence type="inferred from homology"/>
<dbReference type="Gene3D" id="3.40.630.30">
    <property type="match status" value="1"/>
</dbReference>
<dbReference type="InterPro" id="IPR016181">
    <property type="entry name" value="Acyl_CoA_acyltransferase"/>
</dbReference>
<dbReference type="Proteomes" id="UP001627154">
    <property type="component" value="Unassembled WGS sequence"/>
</dbReference>
<evidence type="ECO:0000256" key="3">
    <source>
        <dbReference type="ARBA" id="ARBA00022679"/>
    </source>
</evidence>
<sequence>MNNVDSQIGSSSKIEGIDLFDGVLLEKIQNESDITSYGSIRFRPLNSNDYDKDFLQLLSQLTEVGNVDKNQFLSRFHEMKSAGGHYVIVAEDKNTIIASATLVTEQKFIHNCALRGHLEDVVVKTEYRDQQIGRLMVSIIKHLAKQLKCYKLTLECKDRLISFYEKSGFRKEPGNGNSMNIRF</sequence>
<gene>
    <name evidence="8" type="ORF">TKK_008107</name>
</gene>
<keyword evidence="3 6" id="KW-0808">Transferase</keyword>
<comment type="catalytic activity">
    <reaction evidence="5 6">
        <text>D-glucosamine 6-phosphate + acetyl-CoA = N-acetyl-D-glucosamine 6-phosphate + CoA + H(+)</text>
        <dbReference type="Rhea" id="RHEA:10292"/>
        <dbReference type="ChEBI" id="CHEBI:15378"/>
        <dbReference type="ChEBI" id="CHEBI:57287"/>
        <dbReference type="ChEBI" id="CHEBI:57288"/>
        <dbReference type="ChEBI" id="CHEBI:57513"/>
        <dbReference type="ChEBI" id="CHEBI:58725"/>
        <dbReference type="EC" id="2.3.1.4"/>
    </reaction>
</comment>
<accession>A0ABD2WY14</accession>
<evidence type="ECO:0000313" key="9">
    <source>
        <dbReference type="Proteomes" id="UP001627154"/>
    </source>
</evidence>
<reference evidence="8 9" key="1">
    <citation type="journal article" date="2024" name="bioRxiv">
        <title>A reference genome for Trichogramma kaykai: A tiny desert-dwelling parasitoid wasp with competing sex-ratio distorters.</title>
        <authorList>
            <person name="Culotta J."/>
            <person name="Lindsey A.R."/>
        </authorList>
    </citation>
    <scope>NUCLEOTIDE SEQUENCE [LARGE SCALE GENOMIC DNA]</scope>
    <source>
        <strain evidence="8 9">KSX58</strain>
    </source>
</reference>
<keyword evidence="4 6" id="KW-0012">Acyltransferase</keyword>
<evidence type="ECO:0000256" key="5">
    <source>
        <dbReference type="ARBA" id="ARBA00048964"/>
    </source>
</evidence>
<evidence type="ECO:0000256" key="1">
    <source>
        <dbReference type="ARBA" id="ARBA00004832"/>
    </source>
</evidence>
<evidence type="ECO:0000313" key="8">
    <source>
        <dbReference type="EMBL" id="KAL3397862.1"/>
    </source>
</evidence>
<dbReference type="GO" id="GO:0006048">
    <property type="term" value="P:UDP-N-acetylglucosamine biosynthetic process"/>
    <property type="evidence" value="ECO:0007669"/>
    <property type="project" value="UniProtKB-UniRule"/>
</dbReference>
<dbReference type="Pfam" id="PF00583">
    <property type="entry name" value="Acetyltransf_1"/>
    <property type="match status" value="1"/>
</dbReference>
<dbReference type="AlphaFoldDB" id="A0ABD2WY14"/>
<dbReference type="InterPro" id="IPR000182">
    <property type="entry name" value="GNAT_dom"/>
</dbReference>
<evidence type="ECO:0000256" key="6">
    <source>
        <dbReference type="RuleBase" id="RU365086"/>
    </source>
</evidence>
<evidence type="ECO:0000259" key="7">
    <source>
        <dbReference type="PROSITE" id="PS51186"/>
    </source>
</evidence>
<comment type="similarity">
    <text evidence="2 6">Belongs to the acetyltransferase family. GNA1 subfamily.</text>
</comment>
<dbReference type="PANTHER" id="PTHR13355">
    <property type="entry name" value="GLUCOSAMINE 6-PHOSPHATE N-ACETYLTRANSFERASE"/>
    <property type="match status" value="1"/>
</dbReference>
<dbReference type="PANTHER" id="PTHR13355:SF11">
    <property type="entry name" value="GLUCOSAMINE 6-PHOSPHATE N-ACETYLTRANSFERASE"/>
    <property type="match status" value="1"/>
</dbReference>
<feature type="domain" description="N-acetyltransferase" evidence="7">
    <location>
        <begin position="40"/>
        <end position="183"/>
    </location>
</feature>
<dbReference type="EC" id="2.3.1.4" evidence="6"/>
<protein>
    <recommendedName>
        <fullName evidence="6">Glucosamine 6-phosphate N-acetyltransferase</fullName>
        <ecNumber evidence="6">2.3.1.4</ecNumber>
    </recommendedName>
</protein>
<evidence type="ECO:0000256" key="2">
    <source>
        <dbReference type="ARBA" id="ARBA00006048"/>
    </source>
</evidence>
<dbReference type="EMBL" id="JBJJXI010000060">
    <property type="protein sequence ID" value="KAL3397862.1"/>
    <property type="molecule type" value="Genomic_DNA"/>
</dbReference>
<dbReference type="SUPFAM" id="SSF55729">
    <property type="entry name" value="Acyl-CoA N-acyltransferases (Nat)"/>
    <property type="match status" value="1"/>
</dbReference>
<organism evidence="8 9">
    <name type="scientific">Trichogramma kaykai</name>
    <dbReference type="NCBI Taxonomy" id="54128"/>
    <lineage>
        <taxon>Eukaryota</taxon>
        <taxon>Metazoa</taxon>
        <taxon>Ecdysozoa</taxon>
        <taxon>Arthropoda</taxon>
        <taxon>Hexapoda</taxon>
        <taxon>Insecta</taxon>
        <taxon>Pterygota</taxon>
        <taxon>Neoptera</taxon>
        <taxon>Endopterygota</taxon>
        <taxon>Hymenoptera</taxon>
        <taxon>Apocrita</taxon>
        <taxon>Proctotrupomorpha</taxon>
        <taxon>Chalcidoidea</taxon>
        <taxon>Trichogrammatidae</taxon>
        <taxon>Trichogramma</taxon>
    </lineage>
</organism>
<dbReference type="PROSITE" id="PS51186">
    <property type="entry name" value="GNAT"/>
    <property type="match status" value="1"/>
</dbReference>